<organism evidence="7 8">
    <name type="scientific">Vibrio qingdaonensis</name>
    <dbReference type="NCBI Taxonomy" id="2829491"/>
    <lineage>
        <taxon>Bacteria</taxon>
        <taxon>Pseudomonadati</taxon>
        <taxon>Pseudomonadota</taxon>
        <taxon>Gammaproteobacteria</taxon>
        <taxon>Vibrionales</taxon>
        <taxon>Vibrionaceae</taxon>
        <taxon>Vibrio</taxon>
    </lineage>
</organism>
<dbReference type="CDD" id="cd00110">
    <property type="entry name" value="LamG"/>
    <property type="match status" value="1"/>
</dbReference>
<dbReference type="RefSeq" id="WP_265673883.1">
    <property type="nucleotide sequence ID" value="NZ_JAKRRY010000004.1"/>
</dbReference>
<evidence type="ECO:0000256" key="3">
    <source>
        <dbReference type="ARBA" id="ARBA00022630"/>
    </source>
</evidence>
<dbReference type="InterPro" id="IPR001791">
    <property type="entry name" value="Laminin_G"/>
</dbReference>
<keyword evidence="8" id="KW-1185">Reference proteome</keyword>
<keyword evidence="5" id="KW-0560">Oxidoreductase</keyword>
<evidence type="ECO:0000313" key="7">
    <source>
        <dbReference type="EMBL" id="MCW8345443.1"/>
    </source>
</evidence>
<evidence type="ECO:0000256" key="5">
    <source>
        <dbReference type="ARBA" id="ARBA00023002"/>
    </source>
</evidence>
<keyword evidence="3" id="KW-0285">Flavoprotein</keyword>
<dbReference type="Proteomes" id="UP001155587">
    <property type="component" value="Unassembled WGS sequence"/>
</dbReference>
<dbReference type="EMBL" id="JAKRRY010000004">
    <property type="protein sequence ID" value="MCW8345443.1"/>
    <property type="molecule type" value="Genomic_DNA"/>
</dbReference>
<evidence type="ECO:0000256" key="1">
    <source>
        <dbReference type="ARBA" id="ARBA00001974"/>
    </source>
</evidence>
<dbReference type="PANTHER" id="PTHR42973">
    <property type="entry name" value="BINDING OXIDOREDUCTASE, PUTATIVE (AFU_ORTHOLOGUE AFUA_1G17690)-RELATED"/>
    <property type="match status" value="1"/>
</dbReference>
<dbReference type="InterPro" id="IPR016166">
    <property type="entry name" value="FAD-bd_PCMH"/>
</dbReference>
<comment type="similarity">
    <text evidence="2">Belongs to the oxygen-dependent FAD-linked oxidoreductase family.</text>
</comment>
<gene>
    <name evidence="7" type="ORF">MD535_05280</name>
</gene>
<dbReference type="InterPro" id="IPR013320">
    <property type="entry name" value="ConA-like_dom_sf"/>
</dbReference>
<protein>
    <submittedName>
        <fullName evidence="7">FAD-binding protein</fullName>
    </submittedName>
</protein>
<comment type="cofactor">
    <cofactor evidence="1">
        <name>FAD</name>
        <dbReference type="ChEBI" id="CHEBI:57692"/>
    </cofactor>
</comment>
<dbReference type="SUPFAM" id="SSF56176">
    <property type="entry name" value="FAD-binding/transporter-associated domain-like"/>
    <property type="match status" value="1"/>
</dbReference>
<accession>A0A9X3HVP8</accession>
<dbReference type="InterPro" id="IPR016169">
    <property type="entry name" value="FAD-bd_PCMH_sub2"/>
</dbReference>
<dbReference type="PROSITE" id="PS51387">
    <property type="entry name" value="FAD_PCMH"/>
    <property type="match status" value="1"/>
</dbReference>
<dbReference type="InterPro" id="IPR050416">
    <property type="entry name" value="FAD-linked_Oxidoreductase"/>
</dbReference>
<dbReference type="InterPro" id="IPR036318">
    <property type="entry name" value="FAD-bd_PCMH-like_sf"/>
</dbReference>
<dbReference type="InterPro" id="IPR012951">
    <property type="entry name" value="BBE"/>
</dbReference>
<dbReference type="Pfam" id="PF13385">
    <property type="entry name" value="Laminin_G_3"/>
    <property type="match status" value="1"/>
</dbReference>
<dbReference type="AlphaFoldDB" id="A0A9X3HVP8"/>
<evidence type="ECO:0000313" key="8">
    <source>
        <dbReference type="Proteomes" id="UP001155587"/>
    </source>
</evidence>
<dbReference type="PANTHER" id="PTHR42973:SF39">
    <property type="entry name" value="FAD-BINDING PCMH-TYPE DOMAIN-CONTAINING PROTEIN"/>
    <property type="match status" value="1"/>
</dbReference>
<feature type="domain" description="FAD-binding PCMH-type" evidence="6">
    <location>
        <begin position="367"/>
        <end position="558"/>
    </location>
</feature>
<dbReference type="Pfam" id="PF08031">
    <property type="entry name" value="BBE"/>
    <property type="match status" value="1"/>
</dbReference>
<sequence length="880" mass="98086">MHYSLRFSGNDYLTSSLDKLASGSLDTDITLQCWFKTTDSGTLISHQASGLLLSIQSNGSLRFIIGGESSIKGVLSAESGFNDGRWYHISAVKHIEGLTILINGQTIAVIPIDDIETRYSDVSDSVSPFYVGAWHHENTVADHFSGDIGAINIYLAALSAEKVMECICHPQMFDDSNRVLSLNFDRQAECLNPVALYFVGRAIGRALPIGLISVVIRNDSQSELLKVAKEDAASYFPEVLKAGEYHRVYIPHVSEIALQAVYHDELSNVNRITIDLEASQFDPRVSLNSFANEDSRLVTQKSIKLNVHNLYVAEVYIGDNPVVVQGLNFTSFMREMALCVPRDQVTTLSEDSRYQYNEKAQVFNRKFQFKPLAIVECITEQDVANTFKCATRNNLPIRVRSGGHDHEGECSANDTIVIDLSQLTLASVTATQITNEYETDQIKFEGNEQGIKRVRVTPGVRFETLTTVLAQNQVMIPHGTCATVAIGGFIMGGGWGPWTRKHGMCCESLVRARILLGDGTIHELTINPNEKDLLWALKGGGGLSYGIITELVIDTFDLPKLIQKFELSWNPYQLGSLSLPIHAMPTLDVLRQWEAVIKDKSNVELIGTNLKVSAKHSEIEEFDYQTVTHKCVMYGYFDGNETKLREFVNDKFGAEPLLTITGVGGSDVPNMDYGLNLASSWDRESLYNIRQLLSHKNAAPIPPDLDDPAPHKITSRLVDANGLACDSSVENGYEALLKSLTSSLLGPANVKLGLFSYVTLGAITGEFYQNKDVVNTLHSAFPYKDRLYTIQYQTWWNEKVLDVAKEQDNKVYLHLNRALDWMDDARDCRINGTGGAFISFKDSSIPTKTYFSTSYIDLMKVKQHYSIDPLNHFRTRKTIL</sequence>
<dbReference type="GO" id="GO:0071949">
    <property type="term" value="F:FAD binding"/>
    <property type="evidence" value="ECO:0007669"/>
    <property type="project" value="InterPro"/>
</dbReference>
<evidence type="ECO:0000256" key="4">
    <source>
        <dbReference type="ARBA" id="ARBA00022827"/>
    </source>
</evidence>
<evidence type="ECO:0000259" key="6">
    <source>
        <dbReference type="PROSITE" id="PS51387"/>
    </source>
</evidence>
<evidence type="ECO:0000256" key="2">
    <source>
        <dbReference type="ARBA" id="ARBA00005466"/>
    </source>
</evidence>
<dbReference type="InterPro" id="IPR006094">
    <property type="entry name" value="Oxid_FAD_bind_N"/>
</dbReference>
<dbReference type="SUPFAM" id="SSF49899">
    <property type="entry name" value="Concanavalin A-like lectins/glucanases"/>
    <property type="match status" value="1"/>
</dbReference>
<dbReference type="Pfam" id="PF01565">
    <property type="entry name" value="FAD_binding_4"/>
    <property type="match status" value="1"/>
</dbReference>
<keyword evidence="4" id="KW-0274">FAD</keyword>
<proteinExistence type="inferred from homology"/>
<comment type="caution">
    <text evidence="7">The sequence shown here is derived from an EMBL/GenBank/DDBJ whole genome shotgun (WGS) entry which is preliminary data.</text>
</comment>
<dbReference type="Gene3D" id="3.30.465.10">
    <property type="match status" value="1"/>
</dbReference>
<reference evidence="7" key="1">
    <citation type="submission" date="2022-02" db="EMBL/GenBank/DDBJ databases">
        <title>Vibrio sp. nov, a new bacterium isolated from seawater.</title>
        <authorList>
            <person name="Yuan Y."/>
        </authorList>
    </citation>
    <scope>NUCLEOTIDE SEQUENCE</scope>
    <source>
        <strain evidence="7">ZSDZ65</strain>
    </source>
</reference>
<dbReference type="Gene3D" id="3.40.462.20">
    <property type="match status" value="1"/>
</dbReference>
<name>A0A9X3HVP8_9VIBR</name>
<dbReference type="Gene3D" id="2.60.120.200">
    <property type="match status" value="1"/>
</dbReference>
<dbReference type="GO" id="GO:0016491">
    <property type="term" value="F:oxidoreductase activity"/>
    <property type="evidence" value="ECO:0007669"/>
    <property type="project" value="UniProtKB-KW"/>
</dbReference>